<dbReference type="InterPro" id="IPR015097">
    <property type="entry name" value="Surfac_D-trimer"/>
</dbReference>
<keyword evidence="3 11" id="KW-0732">Signal</keyword>
<evidence type="ECO:0000256" key="11">
    <source>
        <dbReference type="SAM" id="SignalP"/>
    </source>
</evidence>
<sequence>MYLLQLFTALVMGTSLVCVVVSEVSSPETNTCSMVACGIPGLPGRDGRDGTKGEKGDQGVGLKGYQGSPGKAGPPGPFGMQGPPGEKGQKGERAATDAVQNQVTALENKLQALQAEFNKYKNVVLLQGLTVGQKTFFSTRRHDTFANGRALCAKAEATMACPKNAAENAAVHELTKRDSKFAYLDITDIQTEGRFVYANGAPLSYTNWKGGEPNNYNGIEDCVIIVPENGLWNDYNCDQKSLIICEF</sequence>
<evidence type="ECO:0000256" key="2">
    <source>
        <dbReference type="ARBA" id="ARBA00011267"/>
    </source>
</evidence>
<evidence type="ECO:0000256" key="8">
    <source>
        <dbReference type="ARBA" id="ARBA00023278"/>
    </source>
</evidence>
<dbReference type="InterPro" id="IPR051077">
    <property type="entry name" value="Ca-dependent_lectin"/>
</dbReference>
<protein>
    <submittedName>
        <fullName evidence="14">Pulmonary surfactant-associated protein D-like</fullName>
    </submittedName>
</protein>
<accession>A0ABM1JPG1</accession>
<evidence type="ECO:0000313" key="13">
    <source>
        <dbReference type="Proteomes" id="UP000694871"/>
    </source>
</evidence>
<evidence type="ECO:0000256" key="7">
    <source>
        <dbReference type="ARBA" id="ARBA00023157"/>
    </source>
</evidence>
<dbReference type="InterPro" id="IPR018378">
    <property type="entry name" value="C-type_lectin_CS"/>
</dbReference>
<proteinExistence type="inferred from homology"/>
<comment type="similarity">
    <text evidence="1">Belongs to the SFTPD family.</text>
</comment>
<gene>
    <name evidence="14" type="primary">LOC107107552</name>
</gene>
<dbReference type="PROSITE" id="PS50041">
    <property type="entry name" value="C_TYPE_LECTIN_2"/>
    <property type="match status" value="1"/>
</dbReference>
<feature type="signal peptide" evidence="11">
    <location>
        <begin position="1"/>
        <end position="22"/>
    </location>
</feature>
<dbReference type="GeneID" id="107107552"/>
<dbReference type="PANTHER" id="PTHR24024">
    <property type="entry name" value="PULMONARY SURFACTANT-ASSOCIATED PROTEIN A"/>
    <property type="match status" value="1"/>
</dbReference>
<reference evidence="14" key="1">
    <citation type="submission" date="2025-08" db="UniProtKB">
        <authorList>
            <consortium name="RefSeq"/>
        </authorList>
    </citation>
    <scope>IDENTIFICATION</scope>
</reference>
<dbReference type="RefSeq" id="XP_015263348.1">
    <property type="nucleotide sequence ID" value="XM_015407862.1"/>
</dbReference>
<dbReference type="InterPro" id="IPR016186">
    <property type="entry name" value="C-type_lectin-like/link_sf"/>
</dbReference>
<evidence type="ECO:0000256" key="10">
    <source>
        <dbReference type="SAM" id="MobiDB-lite"/>
    </source>
</evidence>
<dbReference type="SMART" id="SM00034">
    <property type="entry name" value="CLECT"/>
    <property type="match status" value="1"/>
</dbReference>
<dbReference type="SUPFAM" id="SSF56436">
    <property type="entry name" value="C-type lectin-like"/>
    <property type="match status" value="1"/>
</dbReference>
<feature type="region of interest" description="Disordered" evidence="10">
    <location>
        <begin position="43"/>
        <end position="94"/>
    </location>
</feature>
<keyword evidence="4" id="KW-0430">Lectin</keyword>
<dbReference type="Proteomes" id="UP000694871">
    <property type="component" value="Unplaced"/>
</dbReference>
<feature type="coiled-coil region" evidence="9">
    <location>
        <begin position="96"/>
        <end position="123"/>
    </location>
</feature>
<keyword evidence="7" id="KW-1015">Disulfide bond</keyword>
<comment type="subunit">
    <text evidence="2">Oligomeric complex of 4 set of homotrimers.</text>
</comment>
<name>A0ABM1JPG1_GEKJA</name>
<evidence type="ECO:0000259" key="12">
    <source>
        <dbReference type="PROSITE" id="PS50041"/>
    </source>
</evidence>
<evidence type="ECO:0000256" key="4">
    <source>
        <dbReference type="ARBA" id="ARBA00022734"/>
    </source>
</evidence>
<keyword evidence="8" id="KW-0379">Hydroxylation</keyword>
<keyword evidence="6" id="KW-0176">Collagen</keyword>
<dbReference type="Pfam" id="PF00059">
    <property type="entry name" value="Lectin_C"/>
    <property type="match status" value="1"/>
</dbReference>
<dbReference type="Gene3D" id="3.10.100.10">
    <property type="entry name" value="Mannose-Binding Protein A, subunit A"/>
    <property type="match status" value="1"/>
</dbReference>
<dbReference type="Gene3D" id="1.20.5.360">
    <property type="entry name" value="SFTPD helical domain"/>
    <property type="match status" value="1"/>
</dbReference>
<keyword evidence="9" id="KW-0175">Coiled coil</keyword>
<evidence type="ECO:0000256" key="6">
    <source>
        <dbReference type="ARBA" id="ARBA00023119"/>
    </source>
</evidence>
<dbReference type="Pfam" id="PF01391">
    <property type="entry name" value="Collagen"/>
    <property type="match status" value="1"/>
</dbReference>
<evidence type="ECO:0000256" key="3">
    <source>
        <dbReference type="ARBA" id="ARBA00022729"/>
    </source>
</evidence>
<keyword evidence="5" id="KW-0106">Calcium</keyword>
<feature type="compositionally biased region" description="Basic and acidic residues" evidence="10">
    <location>
        <begin position="45"/>
        <end position="57"/>
    </location>
</feature>
<organism evidence="13 14">
    <name type="scientific">Gekko japonicus</name>
    <name type="common">Schlegel's Japanese gecko</name>
    <dbReference type="NCBI Taxonomy" id="146911"/>
    <lineage>
        <taxon>Eukaryota</taxon>
        <taxon>Metazoa</taxon>
        <taxon>Chordata</taxon>
        <taxon>Craniata</taxon>
        <taxon>Vertebrata</taxon>
        <taxon>Euteleostomi</taxon>
        <taxon>Lepidosauria</taxon>
        <taxon>Squamata</taxon>
        <taxon>Bifurcata</taxon>
        <taxon>Gekkota</taxon>
        <taxon>Gekkonidae</taxon>
        <taxon>Gekkoninae</taxon>
        <taxon>Gekko</taxon>
    </lineage>
</organism>
<dbReference type="Pfam" id="PF09006">
    <property type="entry name" value="Surfac_D-trimer"/>
    <property type="match status" value="1"/>
</dbReference>
<feature type="domain" description="C-type lectin" evidence="12">
    <location>
        <begin position="131"/>
        <end position="246"/>
    </location>
</feature>
<dbReference type="PANTHER" id="PTHR24024:SF42">
    <property type="entry name" value="MANNOSE-BINDING PROTEIN"/>
    <property type="match status" value="1"/>
</dbReference>
<evidence type="ECO:0000313" key="14">
    <source>
        <dbReference type="RefSeq" id="XP_015263348.1"/>
    </source>
</evidence>
<evidence type="ECO:0000256" key="9">
    <source>
        <dbReference type="SAM" id="Coils"/>
    </source>
</evidence>
<evidence type="ECO:0000256" key="5">
    <source>
        <dbReference type="ARBA" id="ARBA00022837"/>
    </source>
</evidence>
<dbReference type="InterPro" id="IPR016187">
    <property type="entry name" value="CTDL_fold"/>
</dbReference>
<dbReference type="PROSITE" id="PS00615">
    <property type="entry name" value="C_TYPE_LECTIN_1"/>
    <property type="match status" value="1"/>
</dbReference>
<dbReference type="InterPro" id="IPR008160">
    <property type="entry name" value="Collagen"/>
</dbReference>
<dbReference type="InterPro" id="IPR001304">
    <property type="entry name" value="C-type_lectin-like"/>
</dbReference>
<feature type="chain" id="PRO_5046962614" evidence="11">
    <location>
        <begin position="23"/>
        <end position="247"/>
    </location>
</feature>
<keyword evidence="13" id="KW-1185">Reference proteome</keyword>
<evidence type="ECO:0000256" key="1">
    <source>
        <dbReference type="ARBA" id="ARBA00007899"/>
    </source>
</evidence>